<accession>A0AAN8U4J8</accession>
<sequence length="367" mass="41108">MGPGNESATHVSTQVKGTFGYLNPEYFLTNRLTWKTDVYAFGVVLFELLSGRPAVDMRLPEEQHGLVAWAKQCIKEGEINKLIDQNLLGSISSTCLKAFIGISAKCFYGRLKNGLRCLKCDRAERSAISKKKVKSEDKSPYTALPRCLDFRSLFRKAPPKPGNLVYPDSQISQYPNLRIFSFSELKAATRKFSNDTVLGEGSFGKVYKGCLAESPSSKNDRTLIVVYKLNSESFEGFKEWKYEVSILGRLSHPNLVKLLGYFQEDKELLLVYVSSYFVLHLNIFVLFVCLGRSTALSLPWNVRVQILIATGRGLAFLHASEKQVIYRNFNASNMLLDTSYTAKIAGFGLARQGTSDSQSHVSTQILE</sequence>
<dbReference type="InterPro" id="IPR001245">
    <property type="entry name" value="Ser-Thr/Tyr_kinase_cat_dom"/>
</dbReference>
<keyword evidence="3" id="KW-1133">Transmembrane helix</keyword>
<dbReference type="PROSITE" id="PS50011">
    <property type="entry name" value="PROTEIN_KINASE_DOM"/>
    <property type="match status" value="1"/>
</dbReference>
<comment type="caution">
    <text evidence="5">The sequence shown here is derived from an EMBL/GenBank/DDBJ whole genome shotgun (WGS) entry which is preliminary data.</text>
</comment>
<dbReference type="GO" id="GO:0005886">
    <property type="term" value="C:plasma membrane"/>
    <property type="evidence" value="ECO:0007669"/>
    <property type="project" value="UniProtKB-SubCell"/>
</dbReference>
<keyword evidence="3" id="KW-0812">Transmembrane</keyword>
<dbReference type="InterPro" id="IPR020635">
    <property type="entry name" value="Tyr_kinase_cat_dom"/>
</dbReference>
<evidence type="ECO:0000256" key="3">
    <source>
        <dbReference type="SAM" id="Phobius"/>
    </source>
</evidence>
<protein>
    <recommendedName>
        <fullName evidence="4">Protein kinase domain-containing protein</fullName>
    </recommendedName>
</protein>
<dbReference type="Gene3D" id="3.30.200.20">
    <property type="entry name" value="Phosphorylase Kinase, domain 1"/>
    <property type="match status" value="1"/>
</dbReference>
<organism evidence="5 6">
    <name type="scientific">Solanum bulbocastanum</name>
    <name type="common">Wild potato</name>
    <dbReference type="NCBI Taxonomy" id="147425"/>
    <lineage>
        <taxon>Eukaryota</taxon>
        <taxon>Viridiplantae</taxon>
        <taxon>Streptophyta</taxon>
        <taxon>Embryophyta</taxon>
        <taxon>Tracheophyta</taxon>
        <taxon>Spermatophyta</taxon>
        <taxon>Magnoliopsida</taxon>
        <taxon>eudicotyledons</taxon>
        <taxon>Gunneridae</taxon>
        <taxon>Pentapetalae</taxon>
        <taxon>asterids</taxon>
        <taxon>lamiids</taxon>
        <taxon>Solanales</taxon>
        <taxon>Solanaceae</taxon>
        <taxon>Solanoideae</taxon>
        <taxon>Solaneae</taxon>
        <taxon>Solanum</taxon>
    </lineage>
</organism>
<dbReference type="InterPro" id="IPR000719">
    <property type="entry name" value="Prot_kinase_dom"/>
</dbReference>
<keyword evidence="6" id="KW-1185">Reference proteome</keyword>
<reference evidence="5 6" key="1">
    <citation type="submission" date="2024-02" db="EMBL/GenBank/DDBJ databases">
        <title>de novo genome assembly of Solanum bulbocastanum strain 11H21.</title>
        <authorList>
            <person name="Hosaka A.J."/>
        </authorList>
    </citation>
    <scope>NUCLEOTIDE SEQUENCE [LARGE SCALE GENOMIC DNA]</scope>
    <source>
        <tissue evidence="5">Young leaves</tissue>
    </source>
</reference>
<dbReference type="PANTHER" id="PTHR45621">
    <property type="entry name" value="OS01G0588500 PROTEIN-RELATED"/>
    <property type="match status" value="1"/>
</dbReference>
<evidence type="ECO:0000259" key="4">
    <source>
        <dbReference type="PROSITE" id="PS50011"/>
    </source>
</evidence>
<keyword evidence="3" id="KW-0472">Membrane</keyword>
<dbReference type="SUPFAM" id="SSF56112">
    <property type="entry name" value="Protein kinase-like (PK-like)"/>
    <property type="match status" value="2"/>
</dbReference>
<dbReference type="Gene3D" id="1.10.510.10">
    <property type="entry name" value="Transferase(Phosphotransferase) domain 1"/>
    <property type="match status" value="2"/>
</dbReference>
<comment type="subcellular location">
    <subcellularLocation>
        <location evidence="1">Cell membrane</location>
    </subcellularLocation>
</comment>
<dbReference type="GO" id="GO:0004713">
    <property type="term" value="F:protein tyrosine kinase activity"/>
    <property type="evidence" value="ECO:0007669"/>
    <property type="project" value="InterPro"/>
</dbReference>
<dbReference type="Pfam" id="PF07714">
    <property type="entry name" value="PK_Tyr_Ser-Thr"/>
    <property type="match status" value="2"/>
</dbReference>
<proteinExistence type="predicted"/>
<name>A0AAN8U4J8_SOLBU</name>
<dbReference type="EMBL" id="JBANQN010000002">
    <property type="protein sequence ID" value="KAK6796268.1"/>
    <property type="molecule type" value="Genomic_DNA"/>
</dbReference>
<gene>
    <name evidence="5" type="ORF">RDI58_003969</name>
</gene>
<dbReference type="InterPro" id="IPR011009">
    <property type="entry name" value="Kinase-like_dom_sf"/>
</dbReference>
<dbReference type="SMART" id="SM00219">
    <property type="entry name" value="TyrKc"/>
    <property type="match status" value="1"/>
</dbReference>
<keyword evidence="2" id="KW-1003">Cell membrane</keyword>
<evidence type="ECO:0000256" key="2">
    <source>
        <dbReference type="ARBA" id="ARBA00022475"/>
    </source>
</evidence>
<dbReference type="GO" id="GO:0005524">
    <property type="term" value="F:ATP binding"/>
    <property type="evidence" value="ECO:0007669"/>
    <property type="project" value="InterPro"/>
</dbReference>
<evidence type="ECO:0000313" key="5">
    <source>
        <dbReference type="EMBL" id="KAK6796268.1"/>
    </source>
</evidence>
<evidence type="ECO:0000313" key="6">
    <source>
        <dbReference type="Proteomes" id="UP001371456"/>
    </source>
</evidence>
<feature type="transmembrane region" description="Helical" evidence="3">
    <location>
        <begin position="269"/>
        <end position="290"/>
    </location>
</feature>
<dbReference type="AlphaFoldDB" id="A0AAN8U4J8"/>
<dbReference type="Proteomes" id="UP001371456">
    <property type="component" value="Unassembled WGS sequence"/>
</dbReference>
<evidence type="ECO:0000256" key="1">
    <source>
        <dbReference type="ARBA" id="ARBA00004236"/>
    </source>
</evidence>
<feature type="domain" description="Protein kinase" evidence="4">
    <location>
        <begin position="192"/>
        <end position="367"/>
    </location>
</feature>
<dbReference type="InterPro" id="IPR050823">
    <property type="entry name" value="Plant_Ser_Thr_Prot_Kinase"/>
</dbReference>